<dbReference type="PANTHER" id="PTHR24292:SF54">
    <property type="entry name" value="CYP9F3-RELATED"/>
    <property type="match status" value="1"/>
</dbReference>
<dbReference type="VEuPathDB" id="VectorBase:RPRC014138"/>
<evidence type="ECO:0000256" key="11">
    <source>
        <dbReference type="ARBA" id="ARBA00023033"/>
    </source>
</evidence>
<dbReference type="InterPro" id="IPR001128">
    <property type="entry name" value="Cyt_P450"/>
</dbReference>
<keyword evidence="12" id="KW-0472">Membrane</keyword>
<dbReference type="OMA" id="NTITEMC"/>
<evidence type="ECO:0000256" key="6">
    <source>
        <dbReference type="ARBA" id="ARBA00022723"/>
    </source>
</evidence>
<dbReference type="eggNOG" id="KOG0158">
    <property type="taxonomic scope" value="Eukaryota"/>
</dbReference>
<dbReference type="InterPro" id="IPR002401">
    <property type="entry name" value="Cyt_P450_E_grp-I"/>
</dbReference>
<dbReference type="InParanoid" id="R4G8G4"/>
<accession>R4G8G4</accession>
<evidence type="ECO:0000256" key="1">
    <source>
        <dbReference type="ARBA" id="ARBA00001971"/>
    </source>
</evidence>
<evidence type="ECO:0000256" key="12">
    <source>
        <dbReference type="ARBA" id="ARBA00023136"/>
    </source>
</evidence>
<name>R4G8G4_RHOPR</name>
<evidence type="ECO:0000313" key="15">
    <source>
        <dbReference type="EMBL" id="JAA76493.1"/>
    </source>
</evidence>
<dbReference type="InterPro" id="IPR017972">
    <property type="entry name" value="Cyt_P450_CS"/>
</dbReference>
<dbReference type="Gene3D" id="1.10.630.10">
    <property type="entry name" value="Cytochrome P450"/>
    <property type="match status" value="1"/>
</dbReference>
<evidence type="ECO:0000313" key="16">
    <source>
        <dbReference type="EnsemblMetazoa" id="RPRC014138-PA"/>
    </source>
</evidence>
<feature type="binding site" description="axial binding residue" evidence="13">
    <location>
        <position position="431"/>
    </location>
    <ligand>
        <name>heme</name>
        <dbReference type="ChEBI" id="CHEBI:30413"/>
    </ligand>
    <ligandPart>
        <name>Fe</name>
        <dbReference type="ChEBI" id="CHEBI:18248"/>
    </ligandPart>
</feature>
<keyword evidence="5 13" id="KW-0349">Heme</keyword>
<dbReference type="Pfam" id="PF00067">
    <property type="entry name" value="p450"/>
    <property type="match status" value="1"/>
</dbReference>
<dbReference type="GO" id="GO:0020037">
    <property type="term" value="F:heme binding"/>
    <property type="evidence" value="ECO:0007669"/>
    <property type="project" value="InterPro"/>
</dbReference>
<dbReference type="AlphaFoldDB" id="R4G8G4"/>
<evidence type="ECO:0000256" key="13">
    <source>
        <dbReference type="PIRSR" id="PIRSR602401-1"/>
    </source>
</evidence>
<evidence type="ECO:0000256" key="4">
    <source>
        <dbReference type="ARBA" id="ARBA00010617"/>
    </source>
</evidence>
<keyword evidence="10 13" id="KW-0408">Iron</keyword>
<evidence type="ECO:0000256" key="8">
    <source>
        <dbReference type="ARBA" id="ARBA00022848"/>
    </source>
</evidence>
<comment type="subcellular location">
    <subcellularLocation>
        <location evidence="3">Endoplasmic reticulum membrane</location>
        <topology evidence="3">Peripheral membrane protein</topology>
    </subcellularLocation>
    <subcellularLocation>
        <location evidence="2">Microsome membrane</location>
        <topology evidence="2">Peripheral membrane protein</topology>
    </subcellularLocation>
</comment>
<dbReference type="InterPro" id="IPR036396">
    <property type="entry name" value="Cyt_P450_sf"/>
</dbReference>
<dbReference type="PANTHER" id="PTHR24292">
    <property type="entry name" value="CYTOCHROME P450"/>
    <property type="match status" value="1"/>
</dbReference>
<evidence type="ECO:0000256" key="7">
    <source>
        <dbReference type="ARBA" id="ARBA00022824"/>
    </source>
</evidence>
<evidence type="ECO:0000313" key="17">
    <source>
        <dbReference type="Proteomes" id="UP000015103"/>
    </source>
</evidence>
<dbReference type="STRING" id="13249.R4G8G4"/>
<dbReference type="GO" id="GO:0005789">
    <property type="term" value="C:endoplasmic reticulum membrane"/>
    <property type="evidence" value="ECO:0007669"/>
    <property type="project" value="UniProtKB-SubCell"/>
</dbReference>
<dbReference type="SUPFAM" id="SSF48264">
    <property type="entry name" value="Cytochrome P450"/>
    <property type="match status" value="1"/>
</dbReference>
<evidence type="ECO:0000256" key="5">
    <source>
        <dbReference type="ARBA" id="ARBA00022617"/>
    </source>
</evidence>
<keyword evidence="17" id="KW-1185">Reference proteome</keyword>
<organism evidence="15">
    <name type="scientific">Rhodnius prolixus</name>
    <name type="common">Triatomid bug</name>
    <dbReference type="NCBI Taxonomy" id="13249"/>
    <lineage>
        <taxon>Eukaryota</taxon>
        <taxon>Metazoa</taxon>
        <taxon>Ecdysozoa</taxon>
        <taxon>Arthropoda</taxon>
        <taxon>Hexapoda</taxon>
        <taxon>Insecta</taxon>
        <taxon>Pterygota</taxon>
        <taxon>Neoptera</taxon>
        <taxon>Paraneoptera</taxon>
        <taxon>Hemiptera</taxon>
        <taxon>Heteroptera</taxon>
        <taxon>Panheteroptera</taxon>
        <taxon>Cimicomorpha</taxon>
        <taxon>Reduviidae</taxon>
        <taxon>Triatominae</taxon>
        <taxon>Rhodnius</taxon>
    </lineage>
</organism>
<evidence type="ECO:0000256" key="10">
    <source>
        <dbReference type="ARBA" id="ARBA00023004"/>
    </source>
</evidence>
<dbReference type="EnsemblMetazoa" id="RPRC014138-RA">
    <property type="protein sequence ID" value="RPRC014138-PA"/>
    <property type="gene ID" value="RPRC014138"/>
</dbReference>
<dbReference type="InterPro" id="IPR050476">
    <property type="entry name" value="Insect_CytP450_Detox"/>
</dbReference>
<dbReference type="GO" id="GO:0016705">
    <property type="term" value="F:oxidoreductase activity, acting on paired donors, with incorporation or reduction of molecular oxygen"/>
    <property type="evidence" value="ECO:0007669"/>
    <property type="project" value="InterPro"/>
</dbReference>
<dbReference type="EMBL" id="GAHY01001017">
    <property type="protein sequence ID" value="JAA76493.1"/>
    <property type="molecule type" value="mRNA"/>
</dbReference>
<reference evidence="17" key="2">
    <citation type="submission" date="2015-04" db="EMBL/GenBank/DDBJ databases">
        <authorList>
            <person name="Wilson R.K."/>
            <person name="Warren W."/>
            <person name="Dotson E."/>
            <person name="Oliveira P.L."/>
        </authorList>
    </citation>
    <scope>NUCLEOTIDE SEQUENCE</scope>
</reference>
<comment type="cofactor">
    <cofactor evidence="1 13">
        <name>heme</name>
        <dbReference type="ChEBI" id="CHEBI:30413"/>
    </cofactor>
</comment>
<dbReference type="GO" id="GO:0004497">
    <property type="term" value="F:monooxygenase activity"/>
    <property type="evidence" value="ECO:0007669"/>
    <property type="project" value="UniProtKB-KW"/>
</dbReference>
<evidence type="ECO:0000256" key="3">
    <source>
        <dbReference type="ARBA" id="ARBA00004406"/>
    </source>
</evidence>
<dbReference type="PRINTS" id="PR00385">
    <property type="entry name" value="P450"/>
</dbReference>
<dbReference type="Proteomes" id="UP000015103">
    <property type="component" value="Unassembled WGS sequence"/>
</dbReference>
<comment type="similarity">
    <text evidence="4 14">Belongs to the cytochrome P450 family.</text>
</comment>
<keyword evidence="7" id="KW-0256">Endoplasmic reticulum</keyword>
<keyword evidence="11 14" id="KW-0503">Monooxygenase</keyword>
<dbReference type="GO" id="GO:0005506">
    <property type="term" value="F:iron ion binding"/>
    <property type="evidence" value="ECO:0007669"/>
    <property type="project" value="InterPro"/>
</dbReference>
<reference evidence="16" key="3">
    <citation type="submission" date="2015-05" db="UniProtKB">
        <authorList>
            <consortium name="EnsemblMetazoa"/>
        </authorList>
    </citation>
    <scope>IDENTIFICATION</scope>
</reference>
<reference evidence="15" key="1">
    <citation type="submission" date="2013-04" db="EMBL/GenBank/DDBJ databases">
        <title>An insight into the transcriptome of the digestive tract of the blood sucking bug, Rhodnius prolixus.</title>
        <authorList>
            <person name="Ribeiro J.M.C."/>
            <person name="Genta F.A."/>
            <person name="Sorgine M.H.F."/>
            <person name="Paiva-Silva G.O."/>
            <person name="Majerowicz D."/>
            <person name="Medeiros M."/>
            <person name="Koerich L."/>
            <person name="Terra W.R."/>
            <person name="Ferreira C."/>
            <person name="Pimentel A.C."/>
            <person name="Bisch P.M."/>
            <person name="Diniz M.M.P."/>
            <person name="Nascimento R."/>
            <person name="Salmon D."/>
            <person name="Silber A.M."/>
            <person name="Alves M."/>
            <person name="Oliveira M.F."/>
            <person name="Gondim K.C."/>
            <person name="Silva Neto M.A.C."/>
            <person name="Atella G.C."/>
            <person name="Araujo H."/>
            <person name="Dias F.S."/>
            <person name="Polycarpo C.R."/>
            <person name="Fampa P."/>
            <person name="Melo A.C."/>
            <person name="Tanaka A.S."/>
            <person name="Balczun C."/>
            <person name="Oliveira J.H.M."/>
            <person name="Goncalves R."/>
            <person name="Lazoski C."/>
            <person name="Pereira M.A."/>
            <person name="Rivera-Pomar R."/>
            <person name="Diambra L."/>
            <person name="Schaub G.A."/>
            <person name="Garcia E.S."/>
            <person name="Azambuja P."/>
            <person name="Braz G.R.C."/>
            <person name="Oliveira P.L."/>
        </authorList>
    </citation>
    <scope>NUCLEOTIDE SEQUENCE</scope>
</reference>
<keyword evidence="9 14" id="KW-0560">Oxidoreductase</keyword>
<dbReference type="GeneID" id="141446841"/>
<keyword evidence="6 13" id="KW-0479">Metal-binding</keyword>
<sequence>MWIVCIVTIIFLLFLLDYNKRRYWLRRGIAHTPSLPFFGHFLPVVKLEKSMAEIYDEAYKIPDNKPYTAVYEFWRPVLVVKDIDLVEKIVVKDMSYFLDHPRWVFDDETFIGDSIFNLKGNLWRAMRYQMTPSFTFRRLRTLFPHLLESITLPTEQEFDAVKLFRTVSFDTIMAFFGVKISEREEFEKISRLLNDVPNSRYYELLVVQFFPMISETFGIRFIKNSTDQFVKNFQKIVISNASLEYTKVLQKIKDLKVMTLRSKDLYIDKKNDDVYKFDVSERLVDGQIGQFLLAGLDVNGNSLMWLAYELAQYPDVQSKAREEIRRVLKQHGGEWSYLAVQDMKYIAQCAHESLRLHPPLPFLFRTCTTTYTTSDGLTIPKGSKVVIPSLSIHMDPKFYPEPEVFRPERFDPDQFPNKYIWLPFGEGPRKCLGMRLAQMLLKTTMSRILENFEISLNEKTEFPVQTDMKSFLGAPLGKIHINVKPIPA</sequence>
<evidence type="ECO:0000256" key="14">
    <source>
        <dbReference type="RuleBase" id="RU000461"/>
    </source>
</evidence>
<protein>
    <submittedName>
        <fullName evidence="15">Putative cytochrome</fullName>
    </submittedName>
</protein>
<evidence type="ECO:0000256" key="9">
    <source>
        <dbReference type="ARBA" id="ARBA00023002"/>
    </source>
</evidence>
<evidence type="ECO:0000256" key="2">
    <source>
        <dbReference type="ARBA" id="ARBA00004174"/>
    </source>
</evidence>
<dbReference type="RefSeq" id="XP_073969800.1">
    <property type="nucleotide sequence ID" value="XM_074113699.1"/>
</dbReference>
<proteinExistence type="evidence at transcript level"/>
<dbReference type="HOGENOM" id="CLU_001570_5_1_1"/>
<dbReference type="EMBL" id="ACPB03007636">
    <property type="status" value="NOT_ANNOTATED_CDS"/>
    <property type="molecule type" value="Genomic_DNA"/>
</dbReference>
<dbReference type="PROSITE" id="PS00086">
    <property type="entry name" value="CYTOCHROME_P450"/>
    <property type="match status" value="1"/>
</dbReference>
<dbReference type="PRINTS" id="PR00463">
    <property type="entry name" value="EP450I"/>
</dbReference>
<keyword evidence="8" id="KW-0492">Microsome</keyword>